<dbReference type="PROSITE" id="PS51471">
    <property type="entry name" value="FE2OG_OXY"/>
    <property type="match status" value="1"/>
</dbReference>
<proteinExistence type="predicted"/>
<reference evidence="2 3" key="1">
    <citation type="submission" date="2023-04" db="EMBL/GenBank/DDBJ databases">
        <title>Genome of Basidiobolus ranarum AG-B5.</title>
        <authorList>
            <person name="Stajich J.E."/>
            <person name="Carter-House D."/>
            <person name="Gryganskyi A."/>
        </authorList>
    </citation>
    <scope>NUCLEOTIDE SEQUENCE [LARGE SCALE GENOMIC DNA]</scope>
    <source>
        <strain evidence="2 3">AG-B5</strain>
    </source>
</reference>
<organism evidence="2 3">
    <name type="scientific">Basidiobolus ranarum</name>
    <dbReference type="NCBI Taxonomy" id="34480"/>
    <lineage>
        <taxon>Eukaryota</taxon>
        <taxon>Fungi</taxon>
        <taxon>Fungi incertae sedis</taxon>
        <taxon>Zoopagomycota</taxon>
        <taxon>Entomophthoromycotina</taxon>
        <taxon>Basidiobolomycetes</taxon>
        <taxon>Basidiobolales</taxon>
        <taxon>Basidiobolaceae</taxon>
        <taxon>Basidiobolus</taxon>
    </lineage>
</organism>
<evidence type="ECO:0000313" key="2">
    <source>
        <dbReference type="EMBL" id="KAK9728583.1"/>
    </source>
</evidence>
<dbReference type="InterPro" id="IPR027450">
    <property type="entry name" value="AlkB-like"/>
</dbReference>
<comment type="caution">
    <text evidence="2">The sequence shown here is derived from an EMBL/GenBank/DDBJ whole genome shotgun (WGS) entry which is preliminary data.</text>
</comment>
<name>A0ABR2WAD9_9FUNG</name>
<evidence type="ECO:0000259" key="1">
    <source>
        <dbReference type="PROSITE" id="PS51471"/>
    </source>
</evidence>
<dbReference type="Gene3D" id="2.60.120.590">
    <property type="entry name" value="Alpha-ketoglutarate-dependent dioxygenase AlkB-like"/>
    <property type="match status" value="1"/>
</dbReference>
<accession>A0ABR2WAD9</accession>
<dbReference type="SUPFAM" id="SSF51197">
    <property type="entry name" value="Clavaminate synthase-like"/>
    <property type="match status" value="1"/>
</dbReference>
<dbReference type="PANTHER" id="PTHR31573:SF4">
    <property type="entry name" value="FE2OG DIOXYGENASE DOMAIN-CONTAINING PROTEIN"/>
    <property type="match status" value="1"/>
</dbReference>
<evidence type="ECO:0000313" key="3">
    <source>
        <dbReference type="Proteomes" id="UP001479436"/>
    </source>
</evidence>
<sequence length="607" mass="69953">MSIEVAQQKTKRKRALQEPKVWAETIQELCEGTDYFHSYQSAVYTRDNAAISILLNGFPAQRDVFRRGVFITHGGGRSCEVISKDGSRHFRLSSSQTRSDPGVRSLFNSMIKRQPLVAIIGDKYQLVDFDIPHPYCVLGWYAITHAWAELEDAIDGDNNGTSYNRHIRYKFRFERLENQDPPWWYDEAPLANELHPSEGNICDYDSIFLQNGCSFPFDFNKLNPVHGCFKSHMCYICGSNYPRVFSEVFVCLNESCSAFWKVEMITSNDELLMTKLTSGLSYEPKFVSTTFIKSNSISQQLPLSVIPNTKNKDINCRACYCRRCGRISCREELYRWQCPTCGNFSLFQVQALKPSMSVLYGLQNEMRTNNVETDEIITEKRMGTNGTNEIIYTIPKVGFIIHKIAQPQLFEETLCLLNSYLAEDESRPPFRRCRLSRAPLGIRPFLSNQFQFNVGEPYKFVTSVDTIPFSEAPESVIQAMNILKRETGYQDFNELLSIAYLQGQKIGWHDDGEKEVGEVIATLSLGSPATMYFRRHRLQSRRYEKNQEKAMLGNYTRRKEKQSVLDLNLRHGDVLIMHGRSIQKYFEHQVVPQGFRIAITARRMLNS</sequence>
<dbReference type="Pfam" id="PF13532">
    <property type="entry name" value="2OG-FeII_Oxy_2"/>
    <property type="match status" value="1"/>
</dbReference>
<dbReference type="InterPro" id="IPR037151">
    <property type="entry name" value="AlkB-like_sf"/>
</dbReference>
<dbReference type="EMBL" id="JASJQH010006894">
    <property type="protein sequence ID" value="KAK9728583.1"/>
    <property type="molecule type" value="Genomic_DNA"/>
</dbReference>
<protein>
    <recommendedName>
        <fullName evidence="1">Fe2OG dioxygenase domain-containing protein</fullName>
    </recommendedName>
</protein>
<feature type="domain" description="Fe2OG dioxygenase" evidence="1">
    <location>
        <begin position="491"/>
        <end position="605"/>
    </location>
</feature>
<dbReference type="Proteomes" id="UP001479436">
    <property type="component" value="Unassembled WGS sequence"/>
</dbReference>
<dbReference type="PANTHER" id="PTHR31573">
    <property type="entry name" value="ALPHA-KETOGLUTARATE-DEPENDENT DIOXYGENASE ALKB HOMOLOG 2"/>
    <property type="match status" value="1"/>
</dbReference>
<dbReference type="InterPro" id="IPR005123">
    <property type="entry name" value="Oxoglu/Fe-dep_dioxygenase_dom"/>
</dbReference>
<gene>
    <name evidence="2" type="ORF">K7432_000932</name>
</gene>
<dbReference type="InterPro" id="IPR032852">
    <property type="entry name" value="ALKBH2"/>
</dbReference>
<keyword evidence="3" id="KW-1185">Reference proteome</keyword>